<feature type="transmembrane region" description="Helical" evidence="4">
    <location>
        <begin position="366"/>
        <end position="388"/>
    </location>
</feature>
<dbReference type="PANTHER" id="PTHR23526:SF2">
    <property type="entry name" value="MAJOR FACILITATOR SUPERFAMILY (MFS) PROFILE DOMAIN-CONTAINING PROTEIN"/>
    <property type="match status" value="1"/>
</dbReference>
<feature type="transmembrane region" description="Helical" evidence="4">
    <location>
        <begin position="421"/>
        <end position="439"/>
    </location>
</feature>
<feature type="transmembrane region" description="Helical" evidence="4">
    <location>
        <begin position="153"/>
        <end position="171"/>
    </location>
</feature>
<dbReference type="Pfam" id="PF07690">
    <property type="entry name" value="MFS_1"/>
    <property type="match status" value="1"/>
</dbReference>
<dbReference type="Gene3D" id="1.20.1250.20">
    <property type="entry name" value="MFS general substrate transporter like domains"/>
    <property type="match status" value="2"/>
</dbReference>
<evidence type="ECO:0000313" key="7">
    <source>
        <dbReference type="Proteomes" id="UP000527143"/>
    </source>
</evidence>
<dbReference type="PROSITE" id="PS50850">
    <property type="entry name" value="MFS"/>
    <property type="match status" value="1"/>
</dbReference>
<dbReference type="InterPro" id="IPR052528">
    <property type="entry name" value="Sugar_transport-like"/>
</dbReference>
<dbReference type="InterPro" id="IPR036259">
    <property type="entry name" value="MFS_trans_sf"/>
</dbReference>
<feature type="transmembrane region" description="Helical" evidence="4">
    <location>
        <begin position="239"/>
        <end position="261"/>
    </location>
</feature>
<dbReference type="AlphaFoldDB" id="A0A840YHK7"/>
<accession>A0A840YHK7</accession>
<dbReference type="Proteomes" id="UP000527143">
    <property type="component" value="Unassembled WGS sequence"/>
</dbReference>
<keyword evidence="1 4" id="KW-0812">Transmembrane</keyword>
<dbReference type="EMBL" id="JACIJF010000008">
    <property type="protein sequence ID" value="MBB5711489.1"/>
    <property type="molecule type" value="Genomic_DNA"/>
</dbReference>
<keyword evidence="2 4" id="KW-1133">Transmembrane helix</keyword>
<feature type="domain" description="Major facilitator superfamily (MFS) profile" evidence="5">
    <location>
        <begin position="231"/>
        <end position="502"/>
    </location>
</feature>
<evidence type="ECO:0000256" key="1">
    <source>
        <dbReference type="ARBA" id="ARBA00022692"/>
    </source>
</evidence>
<dbReference type="InterPro" id="IPR011701">
    <property type="entry name" value="MFS"/>
</dbReference>
<feature type="transmembrane region" description="Helical" evidence="4">
    <location>
        <begin position="328"/>
        <end position="354"/>
    </location>
</feature>
<reference evidence="6 7" key="1">
    <citation type="submission" date="2020-08" db="EMBL/GenBank/DDBJ databases">
        <title>Genomic Encyclopedia of Type Strains, Phase IV (KMG-IV): sequencing the most valuable type-strain genomes for metagenomic binning, comparative biology and taxonomic classification.</title>
        <authorList>
            <person name="Goeker M."/>
        </authorList>
    </citation>
    <scope>NUCLEOTIDE SEQUENCE [LARGE SCALE GENOMIC DNA]</scope>
    <source>
        <strain evidence="6 7">DSM 26736</strain>
    </source>
</reference>
<evidence type="ECO:0000256" key="2">
    <source>
        <dbReference type="ARBA" id="ARBA00022989"/>
    </source>
</evidence>
<gene>
    <name evidence="6" type="ORF">FHT02_002735</name>
</gene>
<evidence type="ECO:0000259" key="5">
    <source>
        <dbReference type="PROSITE" id="PS50850"/>
    </source>
</evidence>
<feature type="transmembrane region" description="Helical" evidence="4">
    <location>
        <begin position="111"/>
        <end position="132"/>
    </location>
</feature>
<evidence type="ECO:0000256" key="3">
    <source>
        <dbReference type="ARBA" id="ARBA00023136"/>
    </source>
</evidence>
<keyword evidence="7" id="KW-1185">Reference proteome</keyword>
<dbReference type="CDD" id="cd06174">
    <property type="entry name" value="MFS"/>
    <property type="match status" value="1"/>
</dbReference>
<dbReference type="InterPro" id="IPR020846">
    <property type="entry name" value="MFS_dom"/>
</dbReference>
<organism evidence="6 7">
    <name type="scientific">Sphingomonas xinjiangensis</name>
    <dbReference type="NCBI Taxonomy" id="643568"/>
    <lineage>
        <taxon>Bacteria</taxon>
        <taxon>Pseudomonadati</taxon>
        <taxon>Pseudomonadota</taxon>
        <taxon>Alphaproteobacteria</taxon>
        <taxon>Sphingomonadales</taxon>
        <taxon>Sphingomonadaceae</taxon>
        <taxon>Sphingomonas</taxon>
    </lineage>
</organism>
<sequence>MALQPQHSVSEPERDYALRQLVTESAFASTTTALTSGVILTAFALHLGASNLVIGVLASAPFLGQLLQAPTILLVERLRQRKLISVASSLIGRGMLALMALSAFLPRDLAIGALILGQLVLCGMAAVGSCAWSAWMRDLAPEDRLGWVFARRTSFAAAISLVAGIAAAVVLDRTPEGSWWRSVTFGALYGLGFVSGLVSAWLTARIPEPAMPPQPDVQLGLMALLREPLTDRNFRQLTIFLAAWQFAINLATPFFTVFIVQQLGFDMTFVMVLSVVSQLSNLIALRNWGALADRFANKSVLLVAAPTYIACIVAMIGASQIAHGPWLVAYLVVLHLIMGGAVAGATLATTSIALKLSPKGSSTAYVATAGLATAVAAGIAPILGGAFADFFRLRQFELLLRWTSPQGVAIVSPLRLSQWDFYFLIAGVLGLYAIHRLALVQETGEIRRREMVQQVLLHTRRSVRNISTVAGLRGLTDLPAGFLRDASLRARFLRRQRFADRD</sequence>
<keyword evidence="3 4" id="KW-0472">Membrane</keyword>
<evidence type="ECO:0000256" key="4">
    <source>
        <dbReference type="SAM" id="Phobius"/>
    </source>
</evidence>
<dbReference type="PANTHER" id="PTHR23526">
    <property type="entry name" value="INTEGRAL MEMBRANE TRANSPORT PROTEIN-RELATED"/>
    <property type="match status" value="1"/>
</dbReference>
<dbReference type="RefSeq" id="WP_184088369.1">
    <property type="nucleotide sequence ID" value="NZ_JACIJF010000008.1"/>
</dbReference>
<dbReference type="GO" id="GO:0022857">
    <property type="term" value="F:transmembrane transporter activity"/>
    <property type="evidence" value="ECO:0007669"/>
    <property type="project" value="InterPro"/>
</dbReference>
<proteinExistence type="predicted"/>
<feature type="transmembrane region" description="Helical" evidence="4">
    <location>
        <begin position="83"/>
        <end position="105"/>
    </location>
</feature>
<name>A0A840YHK7_9SPHN</name>
<feature type="transmembrane region" description="Helical" evidence="4">
    <location>
        <begin position="183"/>
        <end position="204"/>
    </location>
</feature>
<protein>
    <submittedName>
        <fullName evidence="6">MFS family permease</fullName>
    </submittedName>
</protein>
<dbReference type="SUPFAM" id="SSF103473">
    <property type="entry name" value="MFS general substrate transporter"/>
    <property type="match status" value="1"/>
</dbReference>
<evidence type="ECO:0000313" key="6">
    <source>
        <dbReference type="EMBL" id="MBB5711489.1"/>
    </source>
</evidence>
<comment type="caution">
    <text evidence="6">The sequence shown here is derived from an EMBL/GenBank/DDBJ whole genome shotgun (WGS) entry which is preliminary data.</text>
</comment>
<feature type="transmembrane region" description="Helical" evidence="4">
    <location>
        <begin position="267"/>
        <end position="288"/>
    </location>
</feature>
<feature type="transmembrane region" description="Helical" evidence="4">
    <location>
        <begin position="300"/>
        <end position="322"/>
    </location>
</feature>